<proteinExistence type="predicted"/>
<dbReference type="Proteomes" id="UP000183809">
    <property type="component" value="Unassembled WGS sequence"/>
</dbReference>
<comment type="caution">
    <text evidence="7">The sequence shown here is derived from an EMBL/GenBank/DDBJ whole genome shotgun (WGS) entry which is preliminary data.</text>
</comment>
<evidence type="ECO:0000256" key="4">
    <source>
        <dbReference type="ARBA" id="ARBA00023136"/>
    </source>
</evidence>
<dbReference type="OrthoDB" id="10250282at2759"/>
<keyword evidence="4 6" id="KW-0472">Membrane</keyword>
<dbReference type="AlphaFoldDB" id="A0A1J9R446"/>
<evidence type="ECO:0000256" key="6">
    <source>
        <dbReference type="SAM" id="Phobius"/>
    </source>
</evidence>
<protein>
    <submittedName>
        <fullName evidence="7">Polyamine transport protein</fullName>
    </submittedName>
</protein>
<feature type="transmembrane region" description="Helical" evidence="6">
    <location>
        <begin position="1040"/>
        <end position="1060"/>
    </location>
</feature>
<evidence type="ECO:0000256" key="5">
    <source>
        <dbReference type="SAM" id="MobiDB-lite"/>
    </source>
</evidence>
<feature type="transmembrane region" description="Helical" evidence="6">
    <location>
        <begin position="623"/>
        <end position="642"/>
    </location>
</feature>
<feature type="transmembrane region" description="Helical" evidence="6">
    <location>
        <begin position="936"/>
        <end position="958"/>
    </location>
</feature>
<feature type="region of interest" description="Disordered" evidence="5">
    <location>
        <begin position="153"/>
        <end position="217"/>
    </location>
</feature>
<dbReference type="Gene3D" id="1.20.1250.20">
    <property type="entry name" value="MFS general substrate transporter like domains"/>
    <property type="match status" value="1"/>
</dbReference>
<feature type="compositionally biased region" description="Low complexity" evidence="5">
    <location>
        <begin position="381"/>
        <end position="395"/>
    </location>
</feature>
<feature type="transmembrane region" description="Helical" evidence="6">
    <location>
        <begin position="823"/>
        <end position="849"/>
    </location>
</feature>
<dbReference type="RefSeq" id="XP_020131613.1">
    <property type="nucleotide sequence ID" value="XM_020271588.1"/>
</dbReference>
<feature type="transmembrane region" description="Helical" evidence="6">
    <location>
        <begin position="711"/>
        <end position="736"/>
    </location>
</feature>
<dbReference type="PANTHER" id="PTHR23502:SF76">
    <property type="entry name" value="POLYAMINE TRANSPORT PROTEIN"/>
    <property type="match status" value="1"/>
</dbReference>
<feature type="compositionally biased region" description="Basic residues" evidence="5">
    <location>
        <begin position="485"/>
        <end position="501"/>
    </location>
</feature>
<feature type="transmembrane region" description="Helical" evidence="6">
    <location>
        <begin position="556"/>
        <end position="577"/>
    </location>
</feature>
<organism evidence="7 8">
    <name type="scientific">Diplodia corticola</name>
    <dbReference type="NCBI Taxonomy" id="236234"/>
    <lineage>
        <taxon>Eukaryota</taxon>
        <taxon>Fungi</taxon>
        <taxon>Dikarya</taxon>
        <taxon>Ascomycota</taxon>
        <taxon>Pezizomycotina</taxon>
        <taxon>Dothideomycetes</taxon>
        <taxon>Dothideomycetes incertae sedis</taxon>
        <taxon>Botryosphaeriales</taxon>
        <taxon>Botryosphaeriaceae</taxon>
        <taxon>Diplodia</taxon>
    </lineage>
</organism>
<dbReference type="GO" id="GO:0005886">
    <property type="term" value="C:plasma membrane"/>
    <property type="evidence" value="ECO:0007669"/>
    <property type="project" value="TreeGrafter"/>
</dbReference>
<keyword evidence="8" id="KW-1185">Reference proteome</keyword>
<comment type="subcellular location">
    <subcellularLocation>
        <location evidence="1">Membrane</location>
        <topology evidence="1">Multi-pass membrane protein</topology>
    </subcellularLocation>
</comment>
<gene>
    <name evidence="7" type="ORF">BKCO1_17000125</name>
</gene>
<name>A0A1J9R446_9PEZI</name>
<dbReference type="InterPro" id="IPR036259">
    <property type="entry name" value="MFS_trans_sf"/>
</dbReference>
<feature type="transmembrane region" description="Helical" evidence="6">
    <location>
        <begin position="742"/>
        <end position="761"/>
    </location>
</feature>
<evidence type="ECO:0000256" key="1">
    <source>
        <dbReference type="ARBA" id="ARBA00004141"/>
    </source>
</evidence>
<accession>A0A1J9R446</accession>
<feature type="region of interest" description="Disordered" evidence="5">
    <location>
        <begin position="375"/>
        <end position="413"/>
    </location>
</feature>
<feature type="transmembrane region" description="Helical" evidence="6">
    <location>
        <begin position="589"/>
        <end position="611"/>
    </location>
</feature>
<keyword evidence="3 6" id="KW-1133">Transmembrane helix</keyword>
<dbReference type="STRING" id="236234.A0A1J9R446"/>
<feature type="region of interest" description="Disordered" evidence="5">
    <location>
        <begin position="81"/>
        <end position="139"/>
    </location>
</feature>
<dbReference type="GO" id="GO:0022857">
    <property type="term" value="F:transmembrane transporter activity"/>
    <property type="evidence" value="ECO:0007669"/>
    <property type="project" value="TreeGrafter"/>
</dbReference>
<keyword evidence="2 6" id="KW-0812">Transmembrane</keyword>
<dbReference type="EMBL" id="MNUE01000017">
    <property type="protein sequence ID" value="OJD35353.1"/>
    <property type="molecule type" value="Genomic_DNA"/>
</dbReference>
<dbReference type="SUPFAM" id="SSF103473">
    <property type="entry name" value="MFS general substrate transporter"/>
    <property type="match status" value="1"/>
</dbReference>
<feature type="compositionally biased region" description="Polar residues" evidence="5">
    <location>
        <begin position="108"/>
        <end position="122"/>
    </location>
</feature>
<feature type="transmembrane region" description="Helical" evidence="6">
    <location>
        <begin position="913"/>
        <end position="930"/>
    </location>
</feature>
<evidence type="ECO:0000313" key="8">
    <source>
        <dbReference type="Proteomes" id="UP000183809"/>
    </source>
</evidence>
<sequence length="1174" mass="128490">MFTAYSTGPEDGLHGTGTDNVRRRSTNFRRLSLTRRRTPAGDHKEDTDSTTNVAANPSSLSISRRPSSLLSASRRKLPWLDGRISSDREGHQRHRHVPGEFESDDETSWSPIDNKAQPSLTRPESPLPNPSLDLHVPNRSSSLVYTPSIYSTDAVSRKSLDPPVQSLRPHRSYGALLSPPTEPTNTAPETRNKTPSHHARRPDSLVGGSATSTPKLQPPLILKQVSPVPIMPDEPRVSSVESAQPLQPTPAETGLQKTISGTENLVQKVIDAAKDAVDHHMSNGVSKVLEGAARSLEKSPTPASKMEPLQVSDSLDTSPDETPTDLETSFSPKTSHSPHAAALPTQSSAEDAYPFYQRKSADSIVTDWAYVKAKTPARVQSPSPSSSSTSTSTSPDVQRQQSTHWRAWHNNTKRPVYHDDHRYVDRHVRSIGSPPTKKEVHDHIKRHGNPPTPLRDSSLRHRNVDIPAHQHFQRFRPSDSTRQVRDRRKERRSGEPRRRKPPQPWDDLNPESSKGFEMGQPARTHVSYRGAEGLDVFQRQRREPIARNWGTSKKRITATVACINTALVGFLIGVYAGEVPRIQYAIADQGHWAILGNVFLYLGLAISTFFSWPLPLLHGRKPYVLGSLAILLPLQFPQALVVGTPRDPETHLYRVGLLLPRAISGLVLGFAHVNFVATLLDLFGASLQSANPHEELVFPNDARRHGGGMGLWLGIWAWSFLASIAVGFMVGAVLINSVDPSWGFYIVVILIASVLILNVLTPETRKARFRRSAIELIDPNSEYVYQRIVRGEVKLHISPDGPDWWGQEVAAGIWLSMQMFFQLGFGVLATYIAWIYAQFVLIIVLLGALLSRDYRWHPQHVGAGVTSLAVGALLAIPLTKAGLLSRDRTHGPRTDSMTFQPQMTWTSHMTRRIIFTTFLPLAGLAYTLASCGPTRGAPAALPILFAALAGFLSALAWAETHGLAMEAFDTCDLQPGANSRHRLQSMADVDRRRRTAYSAFPRVTAAFAAAHALAFLLAAAATGVGGALTRRFGAQTSTGVVAAVLGALTLALTGVLWRWARVVVIPDGVFGDHARVHVGGGKGEGEEGEVGGGGGEESAWRAAVQRQSGGAAGGARADVDAEKFAGEFGTRPADWKPVIIGNPSGRVRRVNVLELGRWSRWSEIRRLNGLLPEK</sequence>
<feature type="region of interest" description="Disordered" evidence="5">
    <location>
        <begin position="1"/>
        <end position="69"/>
    </location>
</feature>
<feature type="region of interest" description="Disordered" evidence="5">
    <location>
        <begin position="293"/>
        <end position="347"/>
    </location>
</feature>
<dbReference type="GeneID" id="31011847"/>
<evidence type="ECO:0000256" key="3">
    <source>
        <dbReference type="ARBA" id="ARBA00022989"/>
    </source>
</evidence>
<reference evidence="7 8" key="1">
    <citation type="submission" date="2016-10" db="EMBL/GenBank/DDBJ databases">
        <title>Proteomics and genomics reveal pathogen-plant mechanisms compatible with a hemibiotrophic lifestyle of Diplodia corticola.</title>
        <authorList>
            <person name="Fernandes I."/>
            <person name="De Jonge R."/>
            <person name="Van De Peer Y."/>
            <person name="Devreese B."/>
            <person name="Alves A."/>
            <person name="Esteves A.C."/>
        </authorList>
    </citation>
    <scope>NUCLEOTIDE SEQUENCE [LARGE SCALE GENOMIC DNA]</scope>
    <source>
        <strain evidence="7 8">CBS 112549</strain>
    </source>
</reference>
<feature type="compositionally biased region" description="Low complexity" evidence="5">
    <location>
        <begin position="57"/>
        <end position="69"/>
    </location>
</feature>
<feature type="compositionally biased region" description="Polar residues" evidence="5">
    <location>
        <begin position="325"/>
        <end position="337"/>
    </location>
</feature>
<feature type="compositionally biased region" description="Basic residues" evidence="5">
    <location>
        <begin position="23"/>
        <end position="38"/>
    </location>
</feature>
<evidence type="ECO:0000256" key="2">
    <source>
        <dbReference type="ARBA" id="ARBA00022692"/>
    </source>
</evidence>
<feature type="region of interest" description="Disordered" evidence="5">
    <location>
        <begin position="428"/>
        <end position="521"/>
    </location>
</feature>
<feature type="transmembrane region" description="Helical" evidence="6">
    <location>
        <begin position="1003"/>
        <end position="1028"/>
    </location>
</feature>
<dbReference type="PANTHER" id="PTHR23502">
    <property type="entry name" value="MAJOR FACILITATOR SUPERFAMILY"/>
    <property type="match status" value="1"/>
</dbReference>
<feature type="transmembrane region" description="Helical" evidence="6">
    <location>
        <begin position="861"/>
        <end position="883"/>
    </location>
</feature>
<evidence type="ECO:0000313" key="7">
    <source>
        <dbReference type="EMBL" id="OJD35353.1"/>
    </source>
</evidence>